<reference evidence="1" key="2">
    <citation type="submission" date="2020-11" db="EMBL/GenBank/DDBJ databases">
        <authorList>
            <person name="McCartney M.A."/>
            <person name="Auch B."/>
            <person name="Kono T."/>
            <person name="Mallez S."/>
            <person name="Becker A."/>
            <person name="Gohl D.M."/>
            <person name="Silverstein K.A.T."/>
            <person name="Koren S."/>
            <person name="Bechman K.B."/>
            <person name="Herman A."/>
            <person name="Abrahante J.E."/>
            <person name="Garbe J."/>
        </authorList>
    </citation>
    <scope>NUCLEOTIDE SEQUENCE</scope>
    <source>
        <strain evidence="1">Duluth1</strain>
        <tissue evidence="1">Whole animal</tissue>
    </source>
</reference>
<proteinExistence type="predicted"/>
<keyword evidence="2" id="KW-1185">Reference proteome</keyword>
<accession>A0A9D4GGP3</accession>
<dbReference type="Proteomes" id="UP000828390">
    <property type="component" value="Unassembled WGS sequence"/>
</dbReference>
<dbReference type="AlphaFoldDB" id="A0A9D4GGP3"/>
<reference evidence="1" key="1">
    <citation type="journal article" date="2019" name="bioRxiv">
        <title>The Genome of the Zebra Mussel, Dreissena polymorpha: A Resource for Invasive Species Research.</title>
        <authorList>
            <person name="McCartney M.A."/>
            <person name="Auch B."/>
            <person name="Kono T."/>
            <person name="Mallez S."/>
            <person name="Zhang Y."/>
            <person name="Obille A."/>
            <person name="Becker A."/>
            <person name="Abrahante J.E."/>
            <person name="Garbe J."/>
            <person name="Badalamenti J.P."/>
            <person name="Herman A."/>
            <person name="Mangelson H."/>
            <person name="Liachko I."/>
            <person name="Sullivan S."/>
            <person name="Sone E.D."/>
            <person name="Koren S."/>
            <person name="Silverstein K.A.T."/>
            <person name="Beckman K.B."/>
            <person name="Gohl D.M."/>
        </authorList>
    </citation>
    <scope>NUCLEOTIDE SEQUENCE</scope>
    <source>
        <strain evidence="1">Duluth1</strain>
        <tissue evidence="1">Whole animal</tissue>
    </source>
</reference>
<sequence>MAEFEDFDAENVQHEGGIGEDSVIRFGLRGFGARGDNAEAVVANNMLTVTANHGDNNRMRELPALNIDPHVAVQGRQDCIDVTVIKVTEFDLNAWLAEN</sequence>
<comment type="caution">
    <text evidence="1">The sequence shown here is derived from an EMBL/GenBank/DDBJ whole genome shotgun (WGS) entry which is preliminary data.</text>
</comment>
<protein>
    <submittedName>
        <fullName evidence="1">Uncharacterized protein</fullName>
    </submittedName>
</protein>
<gene>
    <name evidence="1" type="ORF">DPMN_143693</name>
</gene>
<evidence type="ECO:0000313" key="1">
    <source>
        <dbReference type="EMBL" id="KAH3815171.1"/>
    </source>
</evidence>
<name>A0A9D4GGP3_DREPO</name>
<organism evidence="1 2">
    <name type="scientific">Dreissena polymorpha</name>
    <name type="common">Zebra mussel</name>
    <name type="synonym">Mytilus polymorpha</name>
    <dbReference type="NCBI Taxonomy" id="45954"/>
    <lineage>
        <taxon>Eukaryota</taxon>
        <taxon>Metazoa</taxon>
        <taxon>Spiralia</taxon>
        <taxon>Lophotrochozoa</taxon>
        <taxon>Mollusca</taxon>
        <taxon>Bivalvia</taxon>
        <taxon>Autobranchia</taxon>
        <taxon>Heteroconchia</taxon>
        <taxon>Euheterodonta</taxon>
        <taxon>Imparidentia</taxon>
        <taxon>Neoheterodontei</taxon>
        <taxon>Myida</taxon>
        <taxon>Dreissenoidea</taxon>
        <taxon>Dreissenidae</taxon>
        <taxon>Dreissena</taxon>
    </lineage>
</organism>
<evidence type="ECO:0000313" key="2">
    <source>
        <dbReference type="Proteomes" id="UP000828390"/>
    </source>
</evidence>
<dbReference type="EMBL" id="JAIWYP010000006">
    <property type="protein sequence ID" value="KAH3815171.1"/>
    <property type="molecule type" value="Genomic_DNA"/>
</dbReference>